<evidence type="ECO:0000256" key="2">
    <source>
        <dbReference type="ARBA" id="ARBA00023015"/>
    </source>
</evidence>
<dbReference type="PROSITE" id="PS00622">
    <property type="entry name" value="HTH_LUXR_1"/>
    <property type="match status" value="1"/>
</dbReference>
<dbReference type="Pfam" id="PF00072">
    <property type="entry name" value="Response_reg"/>
    <property type="match status" value="1"/>
</dbReference>
<dbReference type="InterPro" id="IPR011006">
    <property type="entry name" value="CheY-like_superfamily"/>
</dbReference>
<accession>A0ABT6CAV8</accession>
<sequence>MTPPTRVLLVDDDPLVCQGLELMLSTAADLSVVGTVHDGDQVVDAVHRHAPHVVLLDVRMTRQDGITTAAALSRLPAPPKVLMLTTFDHDDVMLRSVHAGAAGFLLKTSSPQQIIEAVRSVASGDGALSGKSAHQLLTHVRTGRRSRQQEARDALRMLSPRELEVARAVARGLSNADIARGLYVSEATVKTQLASAQAKLAGAFAALEVHGRIGVAVVVTEAGG</sequence>
<dbReference type="Proteomes" id="UP001528912">
    <property type="component" value="Unassembled WGS sequence"/>
</dbReference>
<keyword evidence="9" id="KW-1185">Reference proteome</keyword>
<dbReference type="RefSeq" id="WP_277192793.1">
    <property type="nucleotide sequence ID" value="NZ_JAROAV010000035.1"/>
</dbReference>
<comment type="caution">
    <text evidence="8">The sequence shown here is derived from an EMBL/GenBank/DDBJ whole genome shotgun (WGS) entry which is preliminary data.</text>
</comment>
<evidence type="ECO:0000256" key="1">
    <source>
        <dbReference type="ARBA" id="ARBA00022553"/>
    </source>
</evidence>
<feature type="domain" description="Response regulatory" evidence="7">
    <location>
        <begin position="6"/>
        <end position="122"/>
    </location>
</feature>
<dbReference type="InterPro" id="IPR016032">
    <property type="entry name" value="Sig_transdc_resp-reg_C-effctor"/>
</dbReference>
<dbReference type="CDD" id="cd17535">
    <property type="entry name" value="REC_NarL-like"/>
    <property type="match status" value="1"/>
</dbReference>
<dbReference type="InterPro" id="IPR001789">
    <property type="entry name" value="Sig_transdc_resp-reg_receiver"/>
</dbReference>
<gene>
    <name evidence="8" type="ORF">P4R38_14555</name>
</gene>
<keyword evidence="1 5" id="KW-0597">Phosphoprotein</keyword>
<evidence type="ECO:0000256" key="5">
    <source>
        <dbReference type="PROSITE-ProRule" id="PRU00169"/>
    </source>
</evidence>
<organism evidence="8 9">
    <name type="scientific">Luteipulveratus flavus</name>
    <dbReference type="NCBI Taxonomy" id="3031728"/>
    <lineage>
        <taxon>Bacteria</taxon>
        <taxon>Bacillati</taxon>
        <taxon>Actinomycetota</taxon>
        <taxon>Actinomycetes</taxon>
        <taxon>Micrococcales</taxon>
        <taxon>Dermacoccaceae</taxon>
        <taxon>Luteipulveratus</taxon>
    </lineage>
</organism>
<dbReference type="PANTHER" id="PTHR43214">
    <property type="entry name" value="TWO-COMPONENT RESPONSE REGULATOR"/>
    <property type="match status" value="1"/>
</dbReference>
<evidence type="ECO:0000259" key="7">
    <source>
        <dbReference type="PROSITE" id="PS50110"/>
    </source>
</evidence>
<feature type="modified residue" description="4-aspartylphosphate" evidence="5">
    <location>
        <position position="57"/>
    </location>
</feature>
<dbReference type="CDD" id="cd06170">
    <property type="entry name" value="LuxR_C_like"/>
    <property type="match status" value="1"/>
</dbReference>
<evidence type="ECO:0000313" key="9">
    <source>
        <dbReference type="Proteomes" id="UP001528912"/>
    </source>
</evidence>
<protein>
    <submittedName>
        <fullName evidence="8">Response regulator transcription factor</fullName>
    </submittedName>
</protein>
<name>A0ABT6CAV8_9MICO</name>
<evidence type="ECO:0000256" key="4">
    <source>
        <dbReference type="ARBA" id="ARBA00023163"/>
    </source>
</evidence>
<feature type="domain" description="HTH luxR-type" evidence="6">
    <location>
        <begin position="151"/>
        <end position="214"/>
    </location>
</feature>
<dbReference type="PROSITE" id="PS50110">
    <property type="entry name" value="RESPONSE_REGULATORY"/>
    <property type="match status" value="1"/>
</dbReference>
<dbReference type="InterPro" id="IPR039420">
    <property type="entry name" value="WalR-like"/>
</dbReference>
<evidence type="ECO:0000259" key="6">
    <source>
        <dbReference type="PROSITE" id="PS50043"/>
    </source>
</evidence>
<dbReference type="Gene3D" id="3.40.50.2300">
    <property type="match status" value="1"/>
</dbReference>
<dbReference type="SUPFAM" id="SSF52172">
    <property type="entry name" value="CheY-like"/>
    <property type="match status" value="1"/>
</dbReference>
<keyword evidence="3" id="KW-0238">DNA-binding</keyword>
<dbReference type="Pfam" id="PF00196">
    <property type="entry name" value="GerE"/>
    <property type="match status" value="1"/>
</dbReference>
<keyword evidence="4" id="KW-0804">Transcription</keyword>
<dbReference type="EMBL" id="JAROAV010000035">
    <property type="protein sequence ID" value="MDF8265467.1"/>
    <property type="molecule type" value="Genomic_DNA"/>
</dbReference>
<dbReference type="PRINTS" id="PR00038">
    <property type="entry name" value="HTHLUXR"/>
</dbReference>
<dbReference type="PROSITE" id="PS50043">
    <property type="entry name" value="HTH_LUXR_2"/>
    <property type="match status" value="1"/>
</dbReference>
<proteinExistence type="predicted"/>
<dbReference type="PANTHER" id="PTHR43214:SF24">
    <property type="entry name" value="TRANSCRIPTIONAL REGULATORY PROTEIN NARL-RELATED"/>
    <property type="match status" value="1"/>
</dbReference>
<keyword evidence="2" id="KW-0805">Transcription regulation</keyword>
<dbReference type="SUPFAM" id="SSF46894">
    <property type="entry name" value="C-terminal effector domain of the bipartite response regulators"/>
    <property type="match status" value="1"/>
</dbReference>
<evidence type="ECO:0000256" key="3">
    <source>
        <dbReference type="ARBA" id="ARBA00023125"/>
    </source>
</evidence>
<dbReference type="SMART" id="SM00421">
    <property type="entry name" value="HTH_LUXR"/>
    <property type="match status" value="1"/>
</dbReference>
<reference evidence="8 9" key="1">
    <citation type="submission" date="2023-03" db="EMBL/GenBank/DDBJ databases">
        <title>YIM 133296 draft genome.</title>
        <authorList>
            <person name="Xiong L."/>
        </authorList>
    </citation>
    <scope>NUCLEOTIDE SEQUENCE [LARGE SCALE GENOMIC DNA]</scope>
    <source>
        <strain evidence="8 9">YIM 133296</strain>
    </source>
</reference>
<dbReference type="InterPro" id="IPR058245">
    <property type="entry name" value="NreC/VraR/RcsB-like_REC"/>
</dbReference>
<dbReference type="InterPro" id="IPR000792">
    <property type="entry name" value="Tscrpt_reg_LuxR_C"/>
</dbReference>
<dbReference type="SMART" id="SM00448">
    <property type="entry name" value="REC"/>
    <property type="match status" value="1"/>
</dbReference>
<evidence type="ECO:0000313" key="8">
    <source>
        <dbReference type="EMBL" id="MDF8265467.1"/>
    </source>
</evidence>